<reference evidence="1 2" key="1">
    <citation type="submission" date="2019-01" db="EMBL/GenBank/DDBJ databases">
        <title>Sequencing of cultivated peanut Arachis hypogaea provides insights into genome evolution and oil improvement.</title>
        <authorList>
            <person name="Chen X."/>
        </authorList>
    </citation>
    <scope>NUCLEOTIDE SEQUENCE [LARGE SCALE GENOMIC DNA]</scope>
    <source>
        <strain evidence="2">cv. Fuhuasheng</strain>
        <tissue evidence="1">Leaves</tissue>
    </source>
</reference>
<organism evidence="1 2">
    <name type="scientific">Arachis hypogaea</name>
    <name type="common">Peanut</name>
    <dbReference type="NCBI Taxonomy" id="3818"/>
    <lineage>
        <taxon>Eukaryota</taxon>
        <taxon>Viridiplantae</taxon>
        <taxon>Streptophyta</taxon>
        <taxon>Embryophyta</taxon>
        <taxon>Tracheophyta</taxon>
        <taxon>Spermatophyta</taxon>
        <taxon>Magnoliopsida</taxon>
        <taxon>eudicotyledons</taxon>
        <taxon>Gunneridae</taxon>
        <taxon>Pentapetalae</taxon>
        <taxon>rosids</taxon>
        <taxon>fabids</taxon>
        <taxon>Fabales</taxon>
        <taxon>Fabaceae</taxon>
        <taxon>Papilionoideae</taxon>
        <taxon>50 kb inversion clade</taxon>
        <taxon>dalbergioids sensu lato</taxon>
        <taxon>Dalbergieae</taxon>
        <taxon>Pterocarpus clade</taxon>
        <taxon>Arachis</taxon>
    </lineage>
</organism>
<gene>
    <name evidence="1" type="ORF">Ahy_A03g014949</name>
</gene>
<accession>A0A445DZA0</accession>
<keyword evidence="2" id="KW-1185">Reference proteome</keyword>
<protein>
    <submittedName>
        <fullName evidence="1">Uncharacterized protein</fullName>
    </submittedName>
</protein>
<comment type="caution">
    <text evidence="1">The sequence shown here is derived from an EMBL/GenBank/DDBJ whole genome shotgun (WGS) entry which is preliminary data.</text>
</comment>
<proteinExistence type="predicted"/>
<dbReference type="EMBL" id="SDMP01000003">
    <property type="protein sequence ID" value="RYR68459.1"/>
    <property type="molecule type" value="Genomic_DNA"/>
</dbReference>
<name>A0A445DZA0_ARAHY</name>
<evidence type="ECO:0000313" key="2">
    <source>
        <dbReference type="Proteomes" id="UP000289738"/>
    </source>
</evidence>
<sequence length="74" mass="7427">MNCLGLNGLGVGRDEEWVRGLNGACKGLDGVADTAIDGPDACSDIGTEELLFWSKTLGGAGNLGGEELNCVGSG</sequence>
<evidence type="ECO:0000313" key="1">
    <source>
        <dbReference type="EMBL" id="RYR68459.1"/>
    </source>
</evidence>
<dbReference type="AlphaFoldDB" id="A0A445DZA0"/>
<dbReference type="Proteomes" id="UP000289738">
    <property type="component" value="Chromosome A03"/>
</dbReference>